<reference evidence="3" key="1">
    <citation type="submission" date="2021-02" db="EMBL/GenBank/DDBJ databases">
        <authorList>
            <person name="Nowell W R."/>
        </authorList>
    </citation>
    <scope>NUCLEOTIDE SEQUENCE</scope>
</reference>
<evidence type="ECO:0000313" key="5">
    <source>
        <dbReference type="EMBL" id="CAF3772980.1"/>
    </source>
</evidence>
<dbReference type="AlphaFoldDB" id="A0A814FUK7"/>
<evidence type="ECO:0000313" key="4">
    <source>
        <dbReference type="EMBL" id="CAF1193807.1"/>
    </source>
</evidence>
<evidence type="ECO:0000313" key="6">
    <source>
        <dbReference type="Proteomes" id="UP000663832"/>
    </source>
</evidence>
<dbReference type="EMBL" id="CAJOAY010000988">
    <property type="protein sequence ID" value="CAF3772980.1"/>
    <property type="molecule type" value="Genomic_DNA"/>
</dbReference>
<dbReference type="OrthoDB" id="10020091at2759"/>
<gene>
    <name evidence="2" type="ORF">BJG266_LOCUS7297</name>
    <name evidence="5" type="ORF">OKA104_LOCUS16925</name>
    <name evidence="4" type="ORF">QVE165_LOCUS25404</name>
    <name evidence="3" type="ORF">VCS650_LOCUS14069</name>
</gene>
<dbReference type="Proteomes" id="UP000663881">
    <property type="component" value="Unassembled WGS sequence"/>
</dbReference>
<dbReference type="EMBL" id="CAJNOM010000184">
    <property type="protein sequence ID" value="CAF1193807.1"/>
    <property type="molecule type" value="Genomic_DNA"/>
</dbReference>
<dbReference type="Proteomes" id="UP000663877">
    <property type="component" value="Unassembled WGS sequence"/>
</dbReference>
<evidence type="ECO:0000313" key="2">
    <source>
        <dbReference type="EMBL" id="CAF0840742.1"/>
    </source>
</evidence>
<dbReference type="EMBL" id="CAJNON010000116">
    <property type="protein sequence ID" value="CAF0988568.1"/>
    <property type="molecule type" value="Genomic_DNA"/>
</dbReference>
<organism evidence="3 7">
    <name type="scientific">Adineta steineri</name>
    <dbReference type="NCBI Taxonomy" id="433720"/>
    <lineage>
        <taxon>Eukaryota</taxon>
        <taxon>Metazoa</taxon>
        <taxon>Spiralia</taxon>
        <taxon>Gnathifera</taxon>
        <taxon>Rotifera</taxon>
        <taxon>Eurotatoria</taxon>
        <taxon>Bdelloidea</taxon>
        <taxon>Adinetida</taxon>
        <taxon>Adinetidae</taxon>
        <taxon>Adineta</taxon>
    </lineage>
</organism>
<comment type="caution">
    <text evidence="3">The sequence shown here is derived from an EMBL/GenBank/DDBJ whole genome shotgun (WGS) entry which is preliminary data.</text>
</comment>
<name>A0A814FUK7_9BILA</name>
<evidence type="ECO:0000313" key="7">
    <source>
        <dbReference type="Proteomes" id="UP000663891"/>
    </source>
</evidence>
<accession>A0A814FUK7</accession>
<keyword evidence="1" id="KW-0812">Transmembrane</keyword>
<proteinExistence type="predicted"/>
<evidence type="ECO:0000256" key="1">
    <source>
        <dbReference type="SAM" id="Phobius"/>
    </source>
</evidence>
<feature type="transmembrane region" description="Helical" evidence="1">
    <location>
        <begin position="6"/>
        <end position="28"/>
    </location>
</feature>
<keyword evidence="1" id="KW-1133">Transmembrane helix</keyword>
<keyword evidence="1" id="KW-0472">Membrane</keyword>
<sequence length="118" mass="13593">MFFIGISIPFIGILLILIFGLSNTRYMFSYYLSGKRKKRHSINITTNNLHNSFLTIQMHSILNNIDNPKCIPNVTTIISLEDDEELMKCDISSNFCDSDTIELRLEQDLDSDNEIIDN</sequence>
<protein>
    <submittedName>
        <fullName evidence="3">Uncharacterized protein</fullName>
    </submittedName>
</protein>
<evidence type="ECO:0000313" key="3">
    <source>
        <dbReference type="EMBL" id="CAF0988568.1"/>
    </source>
</evidence>
<keyword evidence="6" id="KW-1185">Reference proteome</keyword>
<dbReference type="EMBL" id="CAJNOI010000022">
    <property type="protein sequence ID" value="CAF0840742.1"/>
    <property type="molecule type" value="Genomic_DNA"/>
</dbReference>
<dbReference type="Proteomes" id="UP000663891">
    <property type="component" value="Unassembled WGS sequence"/>
</dbReference>
<dbReference type="Proteomes" id="UP000663832">
    <property type="component" value="Unassembled WGS sequence"/>
</dbReference>